<dbReference type="GO" id="GO:0015627">
    <property type="term" value="C:type II protein secretion system complex"/>
    <property type="evidence" value="ECO:0007669"/>
    <property type="project" value="TreeGrafter"/>
</dbReference>
<keyword evidence="2" id="KW-1133">Transmembrane helix</keyword>
<dbReference type="InterPro" id="IPR010994">
    <property type="entry name" value="RuvA_2-like"/>
</dbReference>
<dbReference type="GO" id="GO:0015628">
    <property type="term" value="P:protein secretion by the type II secretion system"/>
    <property type="evidence" value="ECO:0007669"/>
    <property type="project" value="TreeGrafter"/>
</dbReference>
<evidence type="ECO:0000259" key="3">
    <source>
        <dbReference type="SMART" id="SM00278"/>
    </source>
</evidence>
<dbReference type="SMART" id="SM00278">
    <property type="entry name" value="HhH1"/>
    <property type="match status" value="2"/>
</dbReference>
<feature type="compositionally biased region" description="Basic and acidic residues" evidence="1">
    <location>
        <begin position="53"/>
        <end position="64"/>
    </location>
</feature>
<keyword evidence="2" id="KW-0472">Membrane</keyword>
<dbReference type="STRING" id="1194526.A284_05770"/>
<evidence type="ECO:0000256" key="2">
    <source>
        <dbReference type="SAM" id="Phobius"/>
    </source>
</evidence>
<organism evidence="4 5">
    <name type="scientific">Staphylococcus warneri</name>
    <dbReference type="NCBI Taxonomy" id="1292"/>
    <lineage>
        <taxon>Bacteria</taxon>
        <taxon>Bacillati</taxon>
        <taxon>Bacillota</taxon>
        <taxon>Bacilli</taxon>
        <taxon>Bacillales</taxon>
        <taxon>Staphylococcaceae</taxon>
        <taxon>Staphylococcus</taxon>
    </lineage>
</organism>
<accession>A0A2T4PZ79</accession>
<dbReference type="InterPro" id="IPR051675">
    <property type="entry name" value="Endo/Exo/Phosphatase_dom_1"/>
</dbReference>
<name>A0A2T4PZ79_STAWA</name>
<feature type="transmembrane region" description="Helical" evidence="2">
    <location>
        <begin position="17"/>
        <end position="34"/>
    </location>
</feature>
<evidence type="ECO:0000313" key="4">
    <source>
        <dbReference type="EMBL" id="PTI50445.1"/>
    </source>
</evidence>
<dbReference type="EMBL" id="PZEV01000029">
    <property type="protein sequence ID" value="PTI50445.1"/>
    <property type="molecule type" value="Genomic_DNA"/>
</dbReference>
<dbReference type="Gene3D" id="1.10.150.320">
    <property type="entry name" value="Photosystem II 12 kDa extrinsic protein"/>
    <property type="match status" value="1"/>
</dbReference>
<proteinExistence type="predicted"/>
<protein>
    <submittedName>
        <fullName evidence="4">Competence protein ComE</fullName>
    </submittedName>
</protein>
<dbReference type="GO" id="GO:0006281">
    <property type="term" value="P:DNA repair"/>
    <property type="evidence" value="ECO:0007669"/>
    <property type="project" value="InterPro"/>
</dbReference>
<dbReference type="InterPro" id="IPR004509">
    <property type="entry name" value="Competence_ComEA_HhH"/>
</dbReference>
<feature type="domain" description="Helix-hairpin-helix DNA-binding motif class 1" evidence="3">
    <location>
        <begin position="203"/>
        <end position="222"/>
    </location>
</feature>
<comment type="caution">
    <text evidence="4">The sequence shown here is derived from an EMBL/GenBank/DDBJ whole genome shotgun (WGS) entry which is preliminary data.</text>
</comment>
<dbReference type="NCBIfam" id="TIGR00426">
    <property type="entry name" value="competence protein ComEA helix-hairpin-helix repeat region"/>
    <property type="match status" value="1"/>
</dbReference>
<evidence type="ECO:0000256" key="1">
    <source>
        <dbReference type="SAM" id="MobiDB-lite"/>
    </source>
</evidence>
<dbReference type="SUPFAM" id="SSF47781">
    <property type="entry name" value="RuvA domain 2-like"/>
    <property type="match status" value="1"/>
</dbReference>
<dbReference type="PANTHER" id="PTHR21180">
    <property type="entry name" value="ENDONUCLEASE/EXONUCLEASE/PHOSPHATASE FAMILY DOMAIN-CONTAINING PROTEIN 1"/>
    <property type="match status" value="1"/>
</dbReference>
<gene>
    <name evidence="4" type="ORF">BU085_08820</name>
</gene>
<dbReference type="Pfam" id="PF12836">
    <property type="entry name" value="HHH_3"/>
    <property type="match status" value="1"/>
</dbReference>
<keyword evidence="2" id="KW-0812">Transmembrane</keyword>
<dbReference type="GO" id="GO:0003677">
    <property type="term" value="F:DNA binding"/>
    <property type="evidence" value="ECO:0007669"/>
    <property type="project" value="InterPro"/>
</dbReference>
<reference evidence="4 5" key="1">
    <citation type="journal article" date="2016" name="Front. Microbiol.">
        <title>Comprehensive Phylogenetic Analysis of Bovine Non-aureus Staphylococci Species Based on Whole-Genome Sequencing.</title>
        <authorList>
            <person name="Naushad S."/>
            <person name="Barkema H.W."/>
            <person name="Luby C."/>
            <person name="Condas L.A."/>
            <person name="Nobrega D.B."/>
            <person name="Carson D.A."/>
            <person name="De Buck J."/>
        </authorList>
    </citation>
    <scope>NUCLEOTIDE SEQUENCE [LARGE SCALE GENOMIC DNA]</scope>
    <source>
        <strain evidence="4 5">SNUC 2993</strain>
    </source>
</reference>
<dbReference type="AlphaFoldDB" id="A0A2T4PZ79"/>
<dbReference type="Proteomes" id="UP000240717">
    <property type="component" value="Unassembled WGS sequence"/>
</dbReference>
<feature type="region of interest" description="Disordered" evidence="1">
    <location>
        <begin position="51"/>
        <end position="74"/>
    </location>
</feature>
<dbReference type="PANTHER" id="PTHR21180:SF32">
    <property type="entry name" value="ENDONUCLEASE_EXONUCLEASE_PHOSPHATASE FAMILY DOMAIN-CONTAINING PROTEIN 1"/>
    <property type="match status" value="1"/>
</dbReference>
<sequence>MLSKFNQVKSYLSDHKMYFIMGALFIFLMIFYVMNSNQSEDKSAYIESTTHNYADKDNQNEKNGNKTTPTSQEVGKKDNQIIYVDIKGAVKHPNVYKMNSSDRMIDILNKAQLLKTADTKQLNFSEKLIDQKLIYVPEKGENSVQQVQSQSKQFNGTGNVDKAPINLNLATEEQLMKVPGIGPSKAKEIIEYKNQKGSFNSIDDLKNIKGFGSKTFEKLKEYFTV</sequence>
<feature type="domain" description="Helix-hairpin-helix DNA-binding motif class 1" evidence="3">
    <location>
        <begin position="173"/>
        <end position="192"/>
    </location>
</feature>
<dbReference type="InterPro" id="IPR003583">
    <property type="entry name" value="Hlx-hairpin-Hlx_DNA-bd_motif"/>
</dbReference>
<evidence type="ECO:0000313" key="5">
    <source>
        <dbReference type="Proteomes" id="UP000240717"/>
    </source>
</evidence>